<evidence type="ECO:0000313" key="7">
    <source>
        <dbReference type="EMBL" id="KAK7023465.1"/>
    </source>
</evidence>
<dbReference type="InterPro" id="IPR001604">
    <property type="entry name" value="Endo_G_ENPP1-like_dom"/>
</dbReference>
<keyword evidence="3" id="KW-0255">Endonuclease</keyword>
<dbReference type="SMART" id="SM00892">
    <property type="entry name" value="Endonuclease_NS"/>
    <property type="match status" value="1"/>
</dbReference>
<dbReference type="GO" id="GO:0005743">
    <property type="term" value="C:mitochondrial inner membrane"/>
    <property type="evidence" value="ECO:0007669"/>
    <property type="project" value="TreeGrafter"/>
</dbReference>
<evidence type="ECO:0000256" key="5">
    <source>
        <dbReference type="PIRSR" id="PIRSR640255-2"/>
    </source>
</evidence>
<dbReference type="InterPro" id="IPR044925">
    <property type="entry name" value="His-Me_finger_sf"/>
</dbReference>
<protein>
    <recommendedName>
        <fullName evidence="6">DNA/RNA non-specific endonuclease/pyrophosphatase/phosphodiesterase domain-containing protein</fullName>
    </recommendedName>
</protein>
<keyword evidence="2" id="KW-0540">Nuclease</keyword>
<evidence type="ECO:0000313" key="8">
    <source>
        <dbReference type="Proteomes" id="UP001381693"/>
    </source>
</evidence>
<name>A0AAN8WFW5_HALRR</name>
<dbReference type="GO" id="GO:0003676">
    <property type="term" value="F:nucleic acid binding"/>
    <property type="evidence" value="ECO:0007669"/>
    <property type="project" value="InterPro"/>
</dbReference>
<dbReference type="PANTHER" id="PTHR13966">
    <property type="entry name" value="ENDONUCLEASE RELATED"/>
    <property type="match status" value="1"/>
</dbReference>
<dbReference type="SUPFAM" id="SSF54060">
    <property type="entry name" value="His-Me finger endonucleases"/>
    <property type="match status" value="1"/>
</dbReference>
<dbReference type="GO" id="GO:0005634">
    <property type="term" value="C:nucleus"/>
    <property type="evidence" value="ECO:0007669"/>
    <property type="project" value="TreeGrafter"/>
</dbReference>
<keyword evidence="3" id="KW-0378">Hydrolase</keyword>
<dbReference type="PANTHER" id="PTHR13966:SF19">
    <property type="entry name" value="NUCLEASE EXOG, MITOCHONDRIAL"/>
    <property type="match status" value="1"/>
</dbReference>
<comment type="caution">
    <text evidence="7">The sequence shown here is derived from an EMBL/GenBank/DDBJ whole genome shotgun (WGS) entry which is preliminary data.</text>
</comment>
<feature type="binding site" evidence="5">
    <location>
        <position position="104"/>
    </location>
    <ligand>
        <name>Mg(2+)</name>
        <dbReference type="ChEBI" id="CHEBI:18420"/>
        <note>catalytic</note>
    </ligand>
</feature>
<comment type="similarity">
    <text evidence="1">Belongs to the DNA/RNA non-specific endonuclease family.</text>
</comment>
<sequence length="257" mass="29454">MDALPNVPPWIQTFFTRLPTRAIYHLATLAPHYFVYYCLFFLQTFWANFDICIFQALAKQMIDSRKQYYFAKGHMAPDADFVTEAEQDATYYYINAVPQWQAFNNGNWKYLEFATRDLAEKRSTDMTIYSGSWGVLELDDINENPVDIYLGLSAKERVVPAPALNWKVIYEESSESAVAVVGINNPHISTPPEPLCKNICPDLPWIDFKTEDLGHGYTYCCDVNDLRKFIPIIPDLGKVHLLGHSSVELPSCRLYGI</sequence>
<evidence type="ECO:0000256" key="2">
    <source>
        <dbReference type="ARBA" id="ARBA00022722"/>
    </source>
</evidence>
<evidence type="ECO:0000256" key="4">
    <source>
        <dbReference type="PIRSR" id="PIRSR640255-1"/>
    </source>
</evidence>
<gene>
    <name evidence="7" type="ORF">SK128_010669</name>
</gene>
<dbReference type="GO" id="GO:0000014">
    <property type="term" value="F:single-stranded DNA endodeoxyribonuclease activity"/>
    <property type="evidence" value="ECO:0007669"/>
    <property type="project" value="TreeGrafter"/>
</dbReference>
<dbReference type="EMBL" id="JAXCGZ010022814">
    <property type="protein sequence ID" value="KAK7023465.1"/>
    <property type="molecule type" value="Genomic_DNA"/>
</dbReference>
<keyword evidence="8" id="KW-1185">Reference proteome</keyword>
<feature type="active site" description="Proton acceptor" evidence="4">
    <location>
        <position position="74"/>
    </location>
</feature>
<dbReference type="GO" id="GO:0006309">
    <property type="term" value="P:apoptotic DNA fragmentation"/>
    <property type="evidence" value="ECO:0007669"/>
    <property type="project" value="TreeGrafter"/>
</dbReference>
<organism evidence="7 8">
    <name type="scientific">Halocaridina rubra</name>
    <name type="common">Hawaiian red shrimp</name>
    <dbReference type="NCBI Taxonomy" id="373956"/>
    <lineage>
        <taxon>Eukaryota</taxon>
        <taxon>Metazoa</taxon>
        <taxon>Ecdysozoa</taxon>
        <taxon>Arthropoda</taxon>
        <taxon>Crustacea</taxon>
        <taxon>Multicrustacea</taxon>
        <taxon>Malacostraca</taxon>
        <taxon>Eumalacostraca</taxon>
        <taxon>Eucarida</taxon>
        <taxon>Decapoda</taxon>
        <taxon>Pleocyemata</taxon>
        <taxon>Caridea</taxon>
        <taxon>Atyoidea</taxon>
        <taxon>Atyidae</taxon>
        <taxon>Halocaridina</taxon>
    </lineage>
</organism>
<keyword evidence="5" id="KW-0479">Metal-binding</keyword>
<evidence type="ECO:0000256" key="3">
    <source>
        <dbReference type="ARBA" id="ARBA00022759"/>
    </source>
</evidence>
<evidence type="ECO:0000259" key="6">
    <source>
        <dbReference type="SMART" id="SM00892"/>
    </source>
</evidence>
<dbReference type="Gene3D" id="3.40.570.10">
    <property type="entry name" value="Extracellular Endonuclease, subunit A"/>
    <property type="match status" value="1"/>
</dbReference>
<dbReference type="AlphaFoldDB" id="A0AAN8WFW5"/>
<dbReference type="Proteomes" id="UP001381693">
    <property type="component" value="Unassembled WGS sequence"/>
</dbReference>
<dbReference type="GO" id="GO:0046872">
    <property type="term" value="F:metal ion binding"/>
    <property type="evidence" value="ECO:0007669"/>
    <property type="project" value="UniProtKB-KW"/>
</dbReference>
<dbReference type="Pfam" id="PF01223">
    <property type="entry name" value="Endonuclease_NS"/>
    <property type="match status" value="1"/>
</dbReference>
<reference evidence="7 8" key="1">
    <citation type="submission" date="2023-11" db="EMBL/GenBank/DDBJ databases">
        <title>Halocaridina rubra genome assembly.</title>
        <authorList>
            <person name="Smith C."/>
        </authorList>
    </citation>
    <scope>NUCLEOTIDE SEQUENCE [LARGE SCALE GENOMIC DNA]</scope>
    <source>
        <strain evidence="7">EP-1</strain>
        <tissue evidence="7">Whole</tissue>
    </source>
</reference>
<feature type="domain" description="DNA/RNA non-specific endonuclease/pyrophosphatase/phosphodiesterase" evidence="6">
    <location>
        <begin position="7"/>
        <end position="226"/>
    </location>
</feature>
<proteinExistence type="inferred from homology"/>
<dbReference type="InterPro" id="IPR040255">
    <property type="entry name" value="Non-specific_endonuclease"/>
</dbReference>
<evidence type="ECO:0000256" key="1">
    <source>
        <dbReference type="ARBA" id="ARBA00010052"/>
    </source>
</evidence>
<accession>A0AAN8WFW5</accession>
<dbReference type="GO" id="GO:0004521">
    <property type="term" value="F:RNA endonuclease activity"/>
    <property type="evidence" value="ECO:0007669"/>
    <property type="project" value="TreeGrafter"/>
</dbReference>
<dbReference type="InterPro" id="IPR044929">
    <property type="entry name" value="DNA/RNA_non-sp_Endonuclease_sf"/>
</dbReference>